<dbReference type="InterPro" id="IPR014710">
    <property type="entry name" value="RmlC-like_jellyroll"/>
</dbReference>
<feature type="domain" description="(S)-ureidoglycine aminohydrolase cupin" evidence="1">
    <location>
        <begin position="40"/>
        <end position="109"/>
    </location>
</feature>
<reference evidence="2 3" key="1">
    <citation type="submission" date="2015-11" db="EMBL/GenBank/DDBJ databases">
        <title>Whole-Genome Sequence of Candidatus Oderbacter manganicum from the National Park Lower Oder Valley, Germany.</title>
        <authorList>
            <person name="Braun B."/>
            <person name="Liere K."/>
            <person name="Szewzyk U."/>
        </authorList>
    </citation>
    <scope>NUCLEOTIDE SEQUENCE [LARGE SCALE GENOMIC DNA]</scope>
    <source>
        <strain evidence="2 3">OTSz_A_272</strain>
    </source>
</reference>
<dbReference type="InParanoid" id="A0A1B1AKQ4"/>
<dbReference type="Proteomes" id="UP000092498">
    <property type="component" value="Chromosome"/>
</dbReference>
<dbReference type="CDD" id="cd02227">
    <property type="entry name" value="cupin_TM1112-like"/>
    <property type="match status" value="1"/>
</dbReference>
<organism evidence="2 3">
    <name type="scientific">Candidatus Viadribacter manganicus</name>
    <dbReference type="NCBI Taxonomy" id="1759059"/>
    <lineage>
        <taxon>Bacteria</taxon>
        <taxon>Pseudomonadati</taxon>
        <taxon>Pseudomonadota</taxon>
        <taxon>Alphaproteobacteria</taxon>
        <taxon>Hyphomonadales</taxon>
        <taxon>Hyphomonadaceae</taxon>
        <taxon>Candidatus Viadribacter</taxon>
    </lineage>
</organism>
<evidence type="ECO:0000313" key="3">
    <source>
        <dbReference type="Proteomes" id="UP000092498"/>
    </source>
</evidence>
<dbReference type="AlphaFoldDB" id="A0A1B1AKQ4"/>
<dbReference type="Pfam" id="PF05899">
    <property type="entry name" value="Cupin_3"/>
    <property type="match status" value="1"/>
</dbReference>
<dbReference type="InterPro" id="IPR011051">
    <property type="entry name" value="RmlC_Cupin_sf"/>
</dbReference>
<proteinExistence type="predicted"/>
<evidence type="ECO:0000313" key="2">
    <source>
        <dbReference type="EMBL" id="ANP47137.1"/>
    </source>
</evidence>
<name>A0A1B1AKQ4_9PROT</name>
<dbReference type="PANTHER" id="PTHR40943">
    <property type="entry name" value="CYTOPLASMIC PROTEIN-RELATED"/>
    <property type="match status" value="1"/>
</dbReference>
<evidence type="ECO:0000259" key="1">
    <source>
        <dbReference type="Pfam" id="PF05899"/>
    </source>
</evidence>
<dbReference type="OrthoDB" id="9799053at2"/>
<dbReference type="EMBL" id="CP013244">
    <property type="protein sequence ID" value="ANP47137.1"/>
    <property type="molecule type" value="Genomic_DNA"/>
</dbReference>
<dbReference type="Gene3D" id="2.60.120.10">
    <property type="entry name" value="Jelly Rolls"/>
    <property type="match status" value="1"/>
</dbReference>
<dbReference type="SUPFAM" id="SSF51182">
    <property type="entry name" value="RmlC-like cupins"/>
    <property type="match status" value="1"/>
</dbReference>
<protein>
    <recommendedName>
        <fullName evidence="1">(S)-ureidoglycine aminohydrolase cupin domain-containing protein</fullName>
    </recommendedName>
</protein>
<dbReference type="STRING" id="1759059.ATE48_15035"/>
<dbReference type="InterPro" id="IPR008579">
    <property type="entry name" value="UGlyAH_Cupin_dom"/>
</dbReference>
<accession>A0A1B1AKQ4</accession>
<dbReference type="PANTHER" id="PTHR40943:SF1">
    <property type="entry name" value="CYTOPLASMIC PROTEIN"/>
    <property type="match status" value="1"/>
</dbReference>
<sequence length="114" mass="12938">MSKFIAITGGGPREEKAVDADRLVEGSPRTVSTLEYTRDDKIFAGEWSATAGAWRVKYEEWEFCHVLEGVCELVPDDGAPVRYVEGDSFIIEPGFSGVWRVIEPMRKRYVVQFF</sequence>
<dbReference type="KEGG" id="cbot:ATE48_15035"/>
<gene>
    <name evidence="2" type="ORF">ATE48_15035</name>
</gene>
<keyword evidence="3" id="KW-1185">Reference proteome</keyword>
<dbReference type="RefSeq" id="WP_066772877.1">
    <property type="nucleotide sequence ID" value="NZ_CP013244.1"/>
</dbReference>